<evidence type="ECO:0000259" key="6">
    <source>
        <dbReference type="Pfam" id="PF08281"/>
    </source>
</evidence>
<dbReference type="GO" id="GO:0006352">
    <property type="term" value="P:DNA-templated transcription initiation"/>
    <property type="evidence" value="ECO:0007669"/>
    <property type="project" value="InterPro"/>
</dbReference>
<accession>A0A9D9EK01</accession>
<evidence type="ECO:0000256" key="1">
    <source>
        <dbReference type="ARBA" id="ARBA00010641"/>
    </source>
</evidence>
<dbReference type="NCBIfam" id="TIGR02985">
    <property type="entry name" value="Sig70_bacteroi1"/>
    <property type="match status" value="1"/>
</dbReference>
<evidence type="ECO:0000313" key="8">
    <source>
        <dbReference type="Proteomes" id="UP000810252"/>
    </source>
</evidence>
<name>A0A9D9EK01_9BACT</name>
<dbReference type="InterPro" id="IPR039425">
    <property type="entry name" value="RNA_pol_sigma-70-like"/>
</dbReference>
<evidence type="ECO:0000313" key="7">
    <source>
        <dbReference type="EMBL" id="MBO8448537.1"/>
    </source>
</evidence>
<comment type="similarity">
    <text evidence="1">Belongs to the sigma-70 factor family. ECF subfamily.</text>
</comment>
<dbReference type="InterPro" id="IPR007627">
    <property type="entry name" value="RNA_pol_sigma70_r2"/>
</dbReference>
<evidence type="ECO:0000256" key="4">
    <source>
        <dbReference type="ARBA" id="ARBA00023163"/>
    </source>
</evidence>
<evidence type="ECO:0000259" key="5">
    <source>
        <dbReference type="Pfam" id="PF04542"/>
    </source>
</evidence>
<dbReference type="Pfam" id="PF08281">
    <property type="entry name" value="Sigma70_r4_2"/>
    <property type="match status" value="1"/>
</dbReference>
<dbReference type="Proteomes" id="UP000810252">
    <property type="component" value="Unassembled WGS sequence"/>
</dbReference>
<dbReference type="SUPFAM" id="SSF88946">
    <property type="entry name" value="Sigma2 domain of RNA polymerase sigma factors"/>
    <property type="match status" value="1"/>
</dbReference>
<dbReference type="EMBL" id="JADIMQ010000067">
    <property type="protein sequence ID" value="MBO8448537.1"/>
    <property type="molecule type" value="Genomic_DNA"/>
</dbReference>
<feature type="domain" description="RNA polymerase sigma factor 70 region 4 type 2" evidence="6">
    <location>
        <begin position="120"/>
        <end position="165"/>
    </location>
</feature>
<keyword evidence="2" id="KW-0805">Transcription regulation</keyword>
<evidence type="ECO:0000256" key="2">
    <source>
        <dbReference type="ARBA" id="ARBA00023015"/>
    </source>
</evidence>
<dbReference type="SUPFAM" id="SSF88659">
    <property type="entry name" value="Sigma3 and sigma4 domains of RNA polymerase sigma factors"/>
    <property type="match status" value="1"/>
</dbReference>
<keyword evidence="3" id="KW-0731">Sigma factor</keyword>
<comment type="caution">
    <text evidence="7">The sequence shown here is derived from an EMBL/GenBank/DDBJ whole genome shotgun (WGS) entry which is preliminary data.</text>
</comment>
<dbReference type="InterPro" id="IPR036388">
    <property type="entry name" value="WH-like_DNA-bd_sf"/>
</dbReference>
<proteinExistence type="inferred from homology"/>
<evidence type="ECO:0000256" key="3">
    <source>
        <dbReference type="ARBA" id="ARBA00023082"/>
    </source>
</evidence>
<keyword evidence="4" id="KW-0804">Transcription</keyword>
<protein>
    <submittedName>
        <fullName evidence="7">RNA polymerase sigma-70 factor</fullName>
    </submittedName>
</protein>
<dbReference type="InterPro" id="IPR014327">
    <property type="entry name" value="RNA_pol_sigma70_bacteroid"/>
</dbReference>
<reference evidence="7" key="2">
    <citation type="journal article" date="2021" name="PeerJ">
        <title>Extensive microbial diversity within the chicken gut microbiome revealed by metagenomics and culture.</title>
        <authorList>
            <person name="Gilroy R."/>
            <person name="Ravi A."/>
            <person name="Getino M."/>
            <person name="Pursley I."/>
            <person name="Horton D.L."/>
            <person name="Alikhan N.F."/>
            <person name="Baker D."/>
            <person name="Gharbi K."/>
            <person name="Hall N."/>
            <person name="Watson M."/>
            <person name="Adriaenssens E.M."/>
            <person name="Foster-Nyarko E."/>
            <person name="Jarju S."/>
            <person name="Secka A."/>
            <person name="Antonio M."/>
            <person name="Oren A."/>
            <person name="Chaudhuri R.R."/>
            <person name="La Ragione R."/>
            <person name="Hildebrand F."/>
            <person name="Pallen M.J."/>
        </authorList>
    </citation>
    <scope>NUCLEOTIDE SEQUENCE</scope>
    <source>
        <strain evidence="7">20514</strain>
    </source>
</reference>
<dbReference type="NCBIfam" id="TIGR02937">
    <property type="entry name" value="sigma70-ECF"/>
    <property type="match status" value="1"/>
</dbReference>
<reference evidence="7" key="1">
    <citation type="submission" date="2020-10" db="EMBL/GenBank/DDBJ databases">
        <authorList>
            <person name="Gilroy R."/>
        </authorList>
    </citation>
    <scope>NUCLEOTIDE SEQUENCE</scope>
    <source>
        <strain evidence="7">20514</strain>
    </source>
</reference>
<dbReference type="InterPro" id="IPR013324">
    <property type="entry name" value="RNA_pol_sigma_r3/r4-like"/>
</dbReference>
<dbReference type="InterPro" id="IPR013249">
    <property type="entry name" value="RNA_pol_sigma70_r4_t2"/>
</dbReference>
<organism evidence="7 8">
    <name type="scientific">Candidatus Cryptobacteroides merdigallinarum</name>
    <dbReference type="NCBI Taxonomy" id="2840770"/>
    <lineage>
        <taxon>Bacteria</taxon>
        <taxon>Pseudomonadati</taxon>
        <taxon>Bacteroidota</taxon>
        <taxon>Bacteroidia</taxon>
        <taxon>Bacteroidales</taxon>
        <taxon>Candidatus Cryptobacteroides</taxon>
    </lineage>
</organism>
<gene>
    <name evidence="7" type="ORF">IAC29_04615</name>
</gene>
<dbReference type="InterPro" id="IPR013325">
    <property type="entry name" value="RNA_pol_sigma_r2"/>
</dbReference>
<dbReference type="InterPro" id="IPR014284">
    <property type="entry name" value="RNA_pol_sigma-70_dom"/>
</dbReference>
<dbReference type="AlphaFoldDB" id="A0A9D9EK01"/>
<dbReference type="GO" id="GO:0003677">
    <property type="term" value="F:DNA binding"/>
    <property type="evidence" value="ECO:0007669"/>
    <property type="project" value="InterPro"/>
</dbReference>
<dbReference type="Gene3D" id="1.10.10.10">
    <property type="entry name" value="Winged helix-like DNA-binding domain superfamily/Winged helix DNA-binding domain"/>
    <property type="match status" value="1"/>
</dbReference>
<dbReference type="GO" id="GO:0016987">
    <property type="term" value="F:sigma factor activity"/>
    <property type="evidence" value="ECO:0007669"/>
    <property type="project" value="UniProtKB-KW"/>
</dbReference>
<dbReference type="Gene3D" id="1.10.1740.10">
    <property type="match status" value="1"/>
</dbReference>
<dbReference type="PANTHER" id="PTHR43133">
    <property type="entry name" value="RNA POLYMERASE ECF-TYPE SIGMA FACTO"/>
    <property type="match status" value="1"/>
</dbReference>
<dbReference type="Pfam" id="PF04542">
    <property type="entry name" value="Sigma70_r2"/>
    <property type="match status" value="1"/>
</dbReference>
<dbReference type="PANTHER" id="PTHR43133:SF46">
    <property type="entry name" value="RNA POLYMERASE SIGMA-70 FACTOR ECF SUBFAMILY"/>
    <property type="match status" value="1"/>
</dbReference>
<feature type="domain" description="RNA polymerase sigma-70 region 2" evidence="5">
    <location>
        <begin position="14"/>
        <end position="80"/>
    </location>
</feature>
<sequence length="198" mass="23104">MNGKELSPQEFGKLFLRYRDRMVAVANSYVRDRIVAEDIVADSFTNFWHLRGKIVIDTVPEAYILRSVKNRCINHLRDRANKMRIHRQIHNDSYMAIMAELGVLGKDETGLIFRSDIADIFSRLLSEIPESTRNIFLASRFGDLTYNEIAEKYGISPRKVKREIQYVLEIMRASLKDYLPLLLFLEGIKICSQNTWWG</sequence>